<dbReference type="Gene3D" id="3.40.50.180">
    <property type="entry name" value="Methylesterase CheB, C-terminal domain"/>
    <property type="match status" value="1"/>
</dbReference>
<dbReference type="InterPro" id="IPR035909">
    <property type="entry name" value="CheB_C"/>
</dbReference>
<feature type="domain" description="CheB-type methylesterase" evidence="5">
    <location>
        <begin position="7"/>
        <end position="193"/>
    </location>
</feature>
<dbReference type="AlphaFoldDB" id="A0A1I2UYB8"/>
<evidence type="ECO:0000256" key="3">
    <source>
        <dbReference type="ARBA" id="ARBA00048267"/>
    </source>
</evidence>
<dbReference type="EC" id="3.1.1.61" evidence="2"/>
<feature type="active site" evidence="4">
    <location>
        <position position="135"/>
    </location>
</feature>
<name>A0A1I2UYB8_9SPHI</name>
<accession>A0A1I2UYB8</accession>
<dbReference type="PANTHER" id="PTHR42872:SF6">
    <property type="entry name" value="PROTEIN-GLUTAMATE METHYLESTERASE_PROTEIN-GLUTAMINE GLUTAMINASE"/>
    <property type="match status" value="1"/>
</dbReference>
<evidence type="ECO:0000259" key="5">
    <source>
        <dbReference type="PROSITE" id="PS50122"/>
    </source>
</evidence>
<evidence type="ECO:0000256" key="2">
    <source>
        <dbReference type="ARBA" id="ARBA00039140"/>
    </source>
</evidence>
<dbReference type="PANTHER" id="PTHR42872">
    <property type="entry name" value="PROTEIN-GLUTAMATE METHYLESTERASE/PROTEIN-GLUTAMINE GLUTAMINASE"/>
    <property type="match status" value="1"/>
</dbReference>
<dbReference type="GO" id="GO:0005737">
    <property type="term" value="C:cytoplasm"/>
    <property type="evidence" value="ECO:0007669"/>
    <property type="project" value="InterPro"/>
</dbReference>
<organism evidence="6 7">
    <name type="scientific">Pedobacter insulae</name>
    <dbReference type="NCBI Taxonomy" id="414048"/>
    <lineage>
        <taxon>Bacteria</taxon>
        <taxon>Pseudomonadati</taxon>
        <taxon>Bacteroidota</taxon>
        <taxon>Sphingobacteriia</taxon>
        <taxon>Sphingobacteriales</taxon>
        <taxon>Sphingobacteriaceae</taxon>
        <taxon>Pedobacter</taxon>
    </lineage>
</organism>
<keyword evidence="4" id="KW-0145">Chemotaxis</keyword>
<dbReference type="EMBL" id="FOPP01000002">
    <property type="protein sequence ID" value="SFG82084.1"/>
    <property type="molecule type" value="Genomic_DNA"/>
</dbReference>
<evidence type="ECO:0000256" key="4">
    <source>
        <dbReference type="PROSITE-ProRule" id="PRU00050"/>
    </source>
</evidence>
<reference evidence="6 7" key="1">
    <citation type="submission" date="2016-10" db="EMBL/GenBank/DDBJ databases">
        <authorList>
            <person name="de Groot N.N."/>
        </authorList>
    </citation>
    <scope>NUCLEOTIDE SEQUENCE [LARGE SCALE GENOMIC DNA]</scope>
    <source>
        <strain evidence="6 7">DSM 18684</strain>
    </source>
</reference>
<dbReference type="PIRSF" id="PIRSF036461">
    <property type="entry name" value="Chmtx_methlestr"/>
    <property type="match status" value="1"/>
</dbReference>
<dbReference type="GO" id="GO:0008984">
    <property type="term" value="F:protein-glutamate methylesterase activity"/>
    <property type="evidence" value="ECO:0007669"/>
    <property type="project" value="UniProtKB-EC"/>
</dbReference>
<comment type="catalytic activity">
    <reaction evidence="3">
        <text>[protein]-L-glutamate 5-O-methyl ester + H2O = L-glutamyl-[protein] + methanol + H(+)</text>
        <dbReference type="Rhea" id="RHEA:23236"/>
        <dbReference type="Rhea" id="RHEA-COMP:10208"/>
        <dbReference type="Rhea" id="RHEA-COMP:10311"/>
        <dbReference type="ChEBI" id="CHEBI:15377"/>
        <dbReference type="ChEBI" id="CHEBI:15378"/>
        <dbReference type="ChEBI" id="CHEBI:17790"/>
        <dbReference type="ChEBI" id="CHEBI:29973"/>
        <dbReference type="ChEBI" id="CHEBI:82795"/>
        <dbReference type="EC" id="3.1.1.61"/>
    </reaction>
</comment>
<gene>
    <name evidence="6" type="ORF">SAMN04489864_102410</name>
</gene>
<protein>
    <recommendedName>
        <fullName evidence="2">protein-glutamate methylesterase</fullName>
        <ecNumber evidence="2">3.1.1.61</ecNumber>
    </recommendedName>
</protein>
<evidence type="ECO:0000256" key="1">
    <source>
        <dbReference type="ARBA" id="ARBA00022801"/>
    </source>
</evidence>
<dbReference type="InterPro" id="IPR000673">
    <property type="entry name" value="Sig_transdc_resp-reg_Me-estase"/>
</dbReference>
<dbReference type="CDD" id="cd16433">
    <property type="entry name" value="CheB"/>
    <property type="match status" value="1"/>
</dbReference>
<dbReference type="Proteomes" id="UP000199666">
    <property type="component" value="Unassembled WGS sequence"/>
</dbReference>
<proteinExistence type="predicted"/>
<evidence type="ECO:0000313" key="7">
    <source>
        <dbReference type="Proteomes" id="UP000199666"/>
    </source>
</evidence>
<dbReference type="Pfam" id="PF01339">
    <property type="entry name" value="CheB_methylest"/>
    <property type="match status" value="1"/>
</dbReference>
<feature type="active site" evidence="4">
    <location>
        <position position="42"/>
    </location>
</feature>
<dbReference type="STRING" id="414048.SAMN04489864_102410"/>
<sequence length="326" mass="36068">MGKEVVKNIITIGASAGGIAAVSKLLEGFKRGFDAAIFIVLHLARNSTSEIILKQLQRKTSLPCCIPVDGEGIVNGNVYLAPADHHTLLEKGIVMVRKGALENHWRPSIDVLFRSAAAIYTSCVTGIILTGLLDDGTSGMSAIKRSGGLCMVQDPKEAEFPDMPRNVLQNMKVDYTVSVNEMGYILSDLFSRTLCEPIEAPADIKLEASISKRMSSNVNELLELGPLTPFTCPDCGGTLVQVTNDDVSRYRCYTGHTFTEKILENEQVKAVEESIWVAIRLMEERKNLLSTMKTHDLLIKYEKVDRMTLHIERLKQELIDLNKGDE</sequence>
<dbReference type="InterPro" id="IPR011247">
    <property type="entry name" value="Chemotax_prot-Glu_Me-esterase"/>
</dbReference>
<dbReference type="RefSeq" id="WP_090992438.1">
    <property type="nucleotide sequence ID" value="NZ_FOPP01000002.1"/>
</dbReference>
<dbReference type="PROSITE" id="PS50122">
    <property type="entry name" value="CHEB"/>
    <property type="match status" value="1"/>
</dbReference>
<evidence type="ECO:0000313" key="6">
    <source>
        <dbReference type="EMBL" id="SFG82084.1"/>
    </source>
</evidence>
<keyword evidence="1 4" id="KW-0378">Hydrolase</keyword>
<feature type="active site" evidence="4">
    <location>
        <position position="15"/>
    </location>
</feature>
<keyword evidence="7" id="KW-1185">Reference proteome</keyword>
<dbReference type="GO" id="GO:0000156">
    <property type="term" value="F:phosphorelay response regulator activity"/>
    <property type="evidence" value="ECO:0007669"/>
    <property type="project" value="InterPro"/>
</dbReference>
<dbReference type="OrthoDB" id="1524092at2"/>
<dbReference type="SUPFAM" id="SSF52738">
    <property type="entry name" value="Methylesterase CheB, C-terminal domain"/>
    <property type="match status" value="1"/>
</dbReference>
<dbReference type="GO" id="GO:0006935">
    <property type="term" value="P:chemotaxis"/>
    <property type="evidence" value="ECO:0007669"/>
    <property type="project" value="UniProtKB-UniRule"/>
</dbReference>